<comment type="caution">
    <text evidence="2">The sequence shown here is derived from an EMBL/GenBank/DDBJ whole genome shotgun (WGS) entry which is preliminary data.</text>
</comment>
<proteinExistence type="predicted"/>
<protein>
    <submittedName>
        <fullName evidence="2">Uncharacterized protein</fullName>
    </submittedName>
</protein>
<organism evidence="2">
    <name type="scientific">Tanacetum cinerariifolium</name>
    <name type="common">Dalmatian daisy</name>
    <name type="synonym">Chrysanthemum cinerariifolium</name>
    <dbReference type="NCBI Taxonomy" id="118510"/>
    <lineage>
        <taxon>Eukaryota</taxon>
        <taxon>Viridiplantae</taxon>
        <taxon>Streptophyta</taxon>
        <taxon>Embryophyta</taxon>
        <taxon>Tracheophyta</taxon>
        <taxon>Spermatophyta</taxon>
        <taxon>Magnoliopsida</taxon>
        <taxon>eudicotyledons</taxon>
        <taxon>Gunneridae</taxon>
        <taxon>Pentapetalae</taxon>
        <taxon>asterids</taxon>
        <taxon>campanulids</taxon>
        <taxon>Asterales</taxon>
        <taxon>Asteraceae</taxon>
        <taxon>Asteroideae</taxon>
        <taxon>Anthemideae</taxon>
        <taxon>Anthemidinae</taxon>
        <taxon>Tanacetum</taxon>
    </lineage>
</organism>
<dbReference type="AlphaFoldDB" id="A0A699I0H2"/>
<reference evidence="2" key="1">
    <citation type="journal article" date="2019" name="Sci. Rep.">
        <title>Draft genome of Tanacetum cinerariifolium, the natural source of mosquito coil.</title>
        <authorList>
            <person name="Yamashiro T."/>
            <person name="Shiraishi A."/>
            <person name="Satake H."/>
            <person name="Nakayama K."/>
        </authorList>
    </citation>
    <scope>NUCLEOTIDE SEQUENCE</scope>
</reference>
<feature type="non-terminal residue" evidence="2">
    <location>
        <position position="1"/>
    </location>
</feature>
<sequence>EIKDFKTKNKSLESSNNYFKEANNELSKINQLMYKDLKKFQAELDRYHDVNYASKVKIDCAKAKGDLMSYKMESKNSFNEYTRKINDLNQTISKMKKELFAHQETISIMSQEKETQIKFYKTREDKEIDKIIALENKVKVLDNIVYKTGQSVQIMNMLNCNCKTSFAKPEFLKKSQRANPRLYDIGCYNDNLALMLAPESDEVIRLEKESRSKLSDLIRIFDYEKLNNLYDLFVQQREKSSAQRYFLERSKMSHTPVNNENSKESFNKQTTLLETQMDESISWDQKCKSSKELLKIKKSVVMIFDGVKRCKQTIAKKHILVT</sequence>
<dbReference type="EMBL" id="BKCJ010235470">
    <property type="protein sequence ID" value="GEZ04822.1"/>
    <property type="molecule type" value="Genomic_DNA"/>
</dbReference>
<feature type="coiled-coil region" evidence="1">
    <location>
        <begin position="78"/>
        <end position="105"/>
    </location>
</feature>
<evidence type="ECO:0000313" key="2">
    <source>
        <dbReference type="EMBL" id="GEZ04822.1"/>
    </source>
</evidence>
<accession>A0A699I0H2</accession>
<evidence type="ECO:0000256" key="1">
    <source>
        <dbReference type="SAM" id="Coils"/>
    </source>
</evidence>
<keyword evidence="1" id="KW-0175">Coiled coil</keyword>
<name>A0A699I0H2_TANCI</name>
<gene>
    <name evidence="2" type="ORF">Tci_476795</name>
</gene>